<dbReference type="GO" id="GO:0008270">
    <property type="term" value="F:zinc ion binding"/>
    <property type="evidence" value="ECO:0007669"/>
    <property type="project" value="InterPro"/>
</dbReference>
<feature type="domain" description="Helicase ATP-binding" evidence="3">
    <location>
        <begin position="625"/>
        <end position="785"/>
    </location>
</feature>
<feature type="domain" description="Helicase C-terminal" evidence="4">
    <location>
        <begin position="910"/>
        <end position="1071"/>
    </location>
</feature>
<dbReference type="GO" id="GO:0005524">
    <property type="term" value="F:ATP binding"/>
    <property type="evidence" value="ECO:0007669"/>
    <property type="project" value="InterPro"/>
</dbReference>
<dbReference type="Pfam" id="PF00271">
    <property type="entry name" value="Helicase_C"/>
    <property type="match status" value="1"/>
</dbReference>
<dbReference type="SUPFAM" id="SSF52540">
    <property type="entry name" value="P-loop containing nucleoside triphosphate hydrolases"/>
    <property type="match status" value="2"/>
</dbReference>
<dbReference type="InterPro" id="IPR013663">
    <property type="entry name" value="Helicase_SWF/SNF/SWI_bac"/>
</dbReference>
<dbReference type="Pfam" id="PF00176">
    <property type="entry name" value="SNF2-rel_dom"/>
    <property type="match status" value="1"/>
</dbReference>
<dbReference type="InterPro" id="IPR007527">
    <property type="entry name" value="Znf_SWIM"/>
</dbReference>
<dbReference type="AlphaFoldDB" id="A0A3B0Z9I4"/>
<organism evidence="5">
    <name type="scientific">hydrothermal vent metagenome</name>
    <dbReference type="NCBI Taxonomy" id="652676"/>
    <lineage>
        <taxon>unclassified sequences</taxon>
        <taxon>metagenomes</taxon>
        <taxon>ecological metagenomes</taxon>
    </lineage>
</organism>
<dbReference type="Pfam" id="PF04434">
    <property type="entry name" value="SWIM"/>
    <property type="match status" value="1"/>
</dbReference>
<dbReference type="InterPro" id="IPR014001">
    <property type="entry name" value="Helicase_ATP-bd"/>
</dbReference>
<sequence>MIKQLKLGDIRSNFSNSYFNRGRGYFNTGRVLSVTISVESEHKVELRTKTLGSGSSPYKQVIEIEWILGQVDIFGTCSCPLGHNCKHVVAACLQYQLEYAMPQRGKVSTDSCMNWLDEFIESGSQKEIRTSGDFLLYLLKPATRPGELTVELLITRQLKRGGFAKGRSASPGQLMNDYYRPEYVQEADMEVACLLEACPKMSWAAPLLFEGEIGFAAIKKMIETGRCHWLNRTAPALQFGENRTFHIEWLRDQEDNARLKYSVTNGGEPVITTPALYIDKTDNVMGLLNNADYSVKQFKKLLSPVNVPASHLSRFSQKLMLTLPNTVPPPEEVKTTKIKQPPQPRIRLTVMPGLVRDAHRIELDFLYADYAVPARPFNEVENLTNKSAFVQIWRDYEKEQAAIERMTALGFSAMTDESGQKLLFLSMDVDNHLNGLLRWQNFMENTLPQLVGEGWEIERDEEFKLTFHHSDEWHAEVDGDSDWFDLRFDIEVNGEKRPLLPLITTALTHYDPQQLPDLLTIPLENNEYLVVPSEKIRPIIDILYELYNSESLNSDGSLRMSRFDAGRIDELEQQSNSESQWQGGEALRELGKKLNNFDGIQPAEPPAGLMVELREYQQQGLNWLQFLREYQFGGILADDMGLGKTVQTLAHLLLEKEQGRMNAPCLVIAPTSLMSNWQREAANFAPALKVLILQGADRHQNFDNITQYDLILSTYPLLVRDETVLLKHTFHYLVLDEAQIIKNPKSKAAQVIRRIHCNHRLCLTGTPMENHLGELWALFDFLLPGLLGDSRQFKQLFRTPIEKNQDYQQQQRLGKRIAPFMLRRTKGEVASELPEKSEIIRSVSLEGKQAALYESIRISMEKKVRDAIASKGLARSHITILDALLKLRQCCCDPQLLKLKQAQAVKSSAKLDLLMTLLPEMVEEGRRILLFSSFTQMLGIIEQQLIKHSISYSKLTGQTRKRDEAIEYFKSGQADVFLISLKAGGVGLNLTEADTVIHYDPWWNPAAENQATDRAHRIGQEKAVFVYKLITENTLEEKILAMQAKKQALIDGVYKKGAGKDQAKLSSDDLKALFSPLAKA</sequence>
<dbReference type="InterPro" id="IPR038718">
    <property type="entry name" value="SNF2-like_sf"/>
</dbReference>
<dbReference type="InterPro" id="IPR027417">
    <property type="entry name" value="P-loop_NTPase"/>
</dbReference>
<evidence type="ECO:0000259" key="3">
    <source>
        <dbReference type="PROSITE" id="PS51192"/>
    </source>
</evidence>
<dbReference type="Pfam" id="PF08455">
    <property type="entry name" value="SNF2_assoc"/>
    <property type="match status" value="1"/>
</dbReference>
<protein>
    <submittedName>
        <fullName evidence="5">DNA/RNA helicases, SNF2 family</fullName>
    </submittedName>
</protein>
<dbReference type="GO" id="GO:0004386">
    <property type="term" value="F:helicase activity"/>
    <property type="evidence" value="ECO:0007669"/>
    <property type="project" value="UniProtKB-KW"/>
</dbReference>
<dbReference type="EMBL" id="UOFP01000307">
    <property type="protein sequence ID" value="VAW90068.1"/>
    <property type="molecule type" value="Genomic_DNA"/>
</dbReference>
<dbReference type="PANTHER" id="PTHR10799">
    <property type="entry name" value="SNF2/RAD54 HELICASE FAMILY"/>
    <property type="match status" value="1"/>
</dbReference>
<dbReference type="PROSITE" id="PS50966">
    <property type="entry name" value="ZF_SWIM"/>
    <property type="match status" value="1"/>
</dbReference>
<proteinExistence type="predicted"/>
<dbReference type="PROSITE" id="PS51194">
    <property type="entry name" value="HELICASE_CTER"/>
    <property type="match status" value="1"/>
</dbReference>
<dbReference type="SMART" id="SM00490">
    <property type="entry name" value="HELICc"/>
    <property type="match status" value="1"/>
</dbReference>
<feature type="domain" description="SWIM-type" evidence="2">
    <location>
        <begin position="62"/>
        <end position="96"/>
    </location>
</feature>
<evidence type="ECO:0000256" key="1">
    <source>
        <dbReference type="ARBA" id="ARBA00022801"/>
    </source>
</evidence>
<dbReference type="Gene3D" id="3.40.50.10810">
    <property type="entry name" value="Tandem AAA-ATPase domain"/>
    <property type="match status" value="1"/>
</dbReference>
<dbReference type="PROSITE" id="PS51192">
    <property type="entry name" value="HELICASE_ATP_BIND_1"/>
    <property type="match status" value="1"/>
</dbReference>
<dbReference type="CDD" id="cd18793">
    <property type="entry name" value="SF2_C_SNF"/>
    <property type="match status" value="1"/>
</dbReference>
<evidence type="ECO:0000313" key="5">
    <source>
        <dbReference type="EMBL" id="VAW90068.1"/>
    </source>
</evidence>
<name>A0A3B0Z9I4_9ZZZZ</name>
<keyword evidence="1" id="KW-0378">Hydrolase</keyword>
<dbReference type="InterPro" id="IPR049730">
    <property type="entry name" value="SNF2/RAD54-like_C"/>
</dbReference>
<dbReference type="Gene3D" id="3.40.50.300">
    <property type="entry name" value="P-loop containing nucleotide triphosphate hydrolases"/>
    <property type="match status" value="1"/>
</dbReference>
<dbReference type="SMART" id="SM00487">
    <property type="entry name" value="DEXDc"/>
    <property type="match status" value="1"/>
</dbReference>
<dbReference type="CDD" id="cd18012">
    <property type="entry name" value="DEXQc_arch_SWI2_SNF2"/>
    <property type="match status" value="1"/>
</dbReference>
<keyword evidence="5" id="KW-0067">ATP-binding</keyword>
<evidence type="ECO:0000259" key="2">
    <source>
        <dbReference type="PROSITE" id="PS50966"/>
    </source>
</evidence>
<keyword evidence="5" id="KW-0547">Nucleotide-binding</keyword>
<gene>
    <name evidence="5" type="ORF">MNBD_GAMMA18-1989</name>
</gene>
<reference evidence="5" key="1">
    <citation type="submission" date="2018-06" db="EMBL/GenBank/DDBJ databases">
        <authorList>
            <person name="Zhirakovskaya E."/>
        </authorList>
    </citation>
    <scope>NUCLEOTIDE SEQUENCE</scope>
</reference>
<dbReference type="InterPro" id="IPR001650">
    <property type="entry name" value="Helicase_C-like"/>
</dbReference>
<keyword evidence="5" id="KW-0347">Helicase</keyword>
<dbReference type="GO" id="GO:0016787">
    <property type="term" value="F:hydrolase activity"/>
    <property type="evidence" value="ECO:0007669"/>
    <property type="project" value="UniProtKB-KW"/>
</dbReference>
<dbReference type="InterPro" id="IPR000330">
    <property type="entry name" value="SNF2_N"/>
</dbReference>
<accession>A0A3B0Z9I4</accession>
<evidence type="ECO:0000259" key="4">
    <source>
        <dbReference type="PROSITE" id="PS51194"/>
    </source>
</evidence>